<evidence type="ECO:0000313" key="2">
    <source>
        <dbReference type="EMBL" id="QSS65490.1"/>
    </source>
</evidence>
<evidence type="ECO:0000256" key="1">
    <source>
        <dbReference type="SAM" id="MobiDB-lite"/>
    </source>
</evidence>
<proteinExistence type="predicted"/>
<dbReference type="VEuPathDB" id="FungiDB:I7I51_06334"/>
<protein>
    <submittedName>
        <fullName evidence="2">UPF0052 domain protein</fullName>
    </submittedName>
</protein>
<evidence type="ECO:0000313" key="3">
    <source>
        <dbReference type="Proteomes" id="UP000663671"/>
    </source>
</evidence>
<dbReference type="AlphaFoldDB" id="A0A8A1MK47"/>
<sequence>MAQSSSARTAFPIQVKQQLSSQSHHSEDPASSLPMATTLALTLMTSRTMKATFQALFQHCATRT</sequence>
<gene>
    <name evidence="2" type="ORF">I7I51_06334</name>
</gene>
<feature type="region of interest" description="Disordered" evidence="1">
    <location>
        <begin position="1"/>
        <end position="33"/>
    </location>
</feature>
<reference evidence="2" key="1">
    <citation type="submission" date="2021-01" db="EMBL/GenBank/DDBJ databases">
        <title>Chromosome-level genome assembly of a human fungal pathogen reveals clustering of transcriptionally co-regulated genes.</title>
        <authorList>
            <person name="Voorhies M."/>
            <person name="Cohen S."/>
            <person name="Shea T.P."/>
            <person name="Petrus S."/>
            <person name="Munoz J.F."/>
            <person name="Poplawski S."/>
            <person name="Goldman W.E."/>
            <person name="Michael T."/>
            <person name="Cuomo C.A."/>
            <person name="Sil A."/>
            <person name="Beyhan S."/>
        </authorList>
    </citation>
    <scope>NUCLEOTIDE SEQUENCE</scope>
    <source>
        <strain evidence="2">WU24</strain>
    </source>
</reference>
<dbReference type="EMBL" id="CP069115">
    <property type="protein sequence ID" value="QSS65490.1"/>
    <property type="molecule type" value="Genomic_DNA"/>
</dbReference>
<accession>A0A8A1MK47</accession>
<organism evidence="2 3">
    <name type="scientific">Ajellomyces capsulatus</name>
    <name type="common">Darling's disease fungus</name>
    <name type="synonym">Histoplasma capsulatum</name>
    <dbReference type="NCBI Taxonomy" id="5037"/>
    <lineage>
        <taxon>Eukaryota</taxon>
        <taxon>Fungi</taxon>
        <taxon>Dikarya</taxon>
        <taxon>Ascomycota</taxon>
        <taxon>Pezizomycotina</taxon>
        <taxon>Eurotiomycetes</taxon>
        <taxon>Eurotiomycetidae</taxon>
        <taxon>Onygenales</taxon>
        <taxon>Ajellomycetaceae</taxon>
        <taxon>Histoplasma</taxon>
    </lineage>
</organism>
<dbReference type="Proteomes" id="UP000663671">
    <property type="component" value="Chromosome 3"/>
</dbReference>
<name>A0A8A1MK47_AJECA</name>